<evidence type="ECO:0000256" key="1">
    <source>
        <dbReference type="SAM" id="MobiDB-lite"/>
    </source>
</evidence>
<evidence type="ECO:0000259" key="2">
    <source>
        <dbReference type="SMART" id="SM00834"/>
    </source>
</evidence>
<accession>A0A0F8XP50</accession>
<dbReference type="InterPro" id="IPR013429">
    <property type="entry name" value="Regulatory_FmdB_Zinc_ribbon"/>
</dbReference>
<gene>
    <name evidence="3" type="ORF">LCGC14_2920020</name>
</gene>
<reference evidence="3" key="1">
    <citation type="journal article" date="2015" name="Nature">
        <title>Complex archaea that bridge the gap between prokaryotes and eukaryotes.</title>
        <authorList>
            <person name="Spang A."/>
            <person name="Saw J.H."/>
            <person name="Jorgensen S.L."/>
            <person name="Zaremba-Niedzwiedzka K."/>
            <person name="Martijn J."/>
            <person name="Lind A.E."/>
            <person name="van Eijk R."/>
            <person name="Schleper C."/>
            <person name="Guy L."/>
            <person name="Ettema T.J."/>
        </authorList>
    </citation>
    <scope>NUCLEOTIDE SEQUENCE</scope>
</reference>
<feature type="region of interest" description="Disordered" evidence="1">
    <location>
        <begin position="86"/>
        <end position="126"/>
    </location>
</feature>
<comment type="caution">
    <text evidence="3">The sequence shown here is derived from an EMBL/GenBank/DDBJ whole genome shotgun (WGS) entry which is preliminary data.</text>
</comment>
<name>A0A0F8XP50_9ZZZZ</name>
<dbReference type="EMBL" id="LAZR01058002">
    <property type="protein sequence ID" value="KKK70832.1"/>
    <property type="molecule type" value="Genomic_DNA"/>
</dbReference>
<dbReference type="AlphaFoldDB" id="A0A0F8XP50"/>
<feature type="domain" description="Putative regulatory protein FmdB zinc ribbon" evidence="2">
    <location>
        <begin position="1"/>
        <end position="39"/>
    </location>
</feature>
<dbReference type="NCBIfam" id="TIGR02605">
    <property type="entry name" value="CxxC_CxxC_SSSS"/>
    <property type="match status" value="1"/>
</dbReference>
<organism evidence="3">
    <name type="scientific">marine sediment metagenome</name>
    <dbReference type="NCBI Taxonomy" id="412755"/>
    <lineage>
        <taxon>unclassified sequences</taxon>
        <taxon>metagenomes</taxon>
        <taxon>ecological metagenomes</taxon>
    </lineage>
</organism>
<evidence type="ECO:0000313" key="3">
    <source>
        <dbReference type="EMBL" id="KKK70832.1"/>
    </source>
</evidence>
<dbReference type="SMART" id="SM00834">
    <property type="entry name" value="CxxC_CXXC_SSSS"/>
    <property type="match status" value="1"/>
</dbReference>
<proteinExistence type="predicted"/>
<sequence>MPTYEFLCSCGERFEQRSKPSTSETAQCSCGEQAERQFVPNGNFYIPRYVNPSTQTTWGEIAPIDNLGHSMGKREAAHVVDRYDPDAKAKQEGHERAQEVRLAAGRKESAKRSAWRELSRRKRIEV</sequence>
<protein>
    <recommendedName>
        <fullName evidence="2">Putative regulatory protein FmdB zinc ribbon domain-containing protein</fullName>
    </recommendedName>
</protein>